<feature type="chain" id="PRO_5045111606" description="Aspartyl protease" evidence="1">
    <location>
        <begin position="22"/>
        <end position="326"/>
    </location>
</feature>
<evidence type="ECO:0000313" key="3">
    <source>
        <dbReference type="Proteomes" id="UP001220395"/>
    </source>
</evidence>
<dbReference type="EMBL" id="CP117411">
    <property type="protein sequence ID" value="WCT72270.1"/>
    <property type="molecule type" value="Genomic_DNA"/>
</dbReference>
<protein>
    <recommendedName>
        <fullName evidence="4">Aspartyl protease</fullName>
    </recommendedName>
</protein>
<accession>A0ABY7TH46</accession>
<evidence type="ECO:0008006" key="4">
    <source>
        <dbReference type="Google" id="ProtNLM"/>
    </source>
</evidence>
<evidence type="ECO:0000313" key="2">
    <source>
        <dbReference type="EMBL" id="WCT72270.1"/>
    </source>
</evidence>
<keyword evidence="3" id="KW-1185">Reference proteome</keyword>
<dbReference type="RefSeq" id="WP_273686226.1">
    <property type="nucleotide sequence ID" value="NZ_CP117411.1"/>
</dbReference>
<gene>
    <name evidence="2" type="ORF">PQ455_11530</name>
</gene>
<evidence type="ECO:0000256" key="1">
    <source>
        <dbReference type="SAM" id="SignalP"/>
    </source>
</evidence>
<organism evidence="2 3">
    <name type="scientific">Sphingomonas naphthae</name>
    <dbReference type="NCBI Taxonomy" id="1813468"/>
    <lineage>
        <taxon>Bacteria</taxon>
        <taxon>Pseudomonadati</taxon>
        <taxon>Pseudomonadota</taxon>
        <taxon>Alphaproteobacteria</taxon>
        <taxon>Sphingomonadales</taxon>
        <taxon>Sphingomonadaceae</taxon>
        <taxon>Sphingomonas</taxon>
    </lineage>
</organism>
<reference evidence="2 3" key="1">
    <citation type="submission" date="2023-02" db="EMBL/GenBank/DDBJ databases">
        <title>Genome sequence of Sphingomonas naphthae.</title>
        <authorList>
            <person name="Kim S."/>
            <person name="Heo J."/>
            <person name="Kwon S.-W."/>
        </authorList>
    </citation>
    <scope>NUCLEOTIDE SEQUENCE [LARGE SCALE GENOMIC DNA]</scope>
    <source>
        <strain evidence="2 3">KACC 18716</strain>
    </source>
</reference>
<feature type="signal peptide" evidence="1">
    <location>
        <begin position="1"/>
        <end position="21"/>
    </location>
</feature>
<name>A0ABY7TH46_9SPHN</name>
<keyword evidence="1" id="KW-0732">Signal</keyword>
<proteinExistence type="predicted"/>
<dbReference type="Proteomes" id="UP001220395">
    <property type="component" value="Chromosome"/>
</dbReference>
<sequence length="326" mass="34627">MTRFLVAAVMLPLLAPAIASAEKPSARVEIPIREVVLPNGVRRYAITIRIAGAPVEVGLDTGSTGLRVLPRALPPAALKSQGRPVRISYNGGTRFTGQAIEQPIGIGAGRDGNLLIQRIDVVDCREEVPQCDASRATGDAFGIEGEGIPGQGFAAIMGIGLKTSPIPNPLRGLGIRRWIVDLPRPDGGPPGRLVLNPDDSEIADYRHVKMADGEGNHVTGCLALPAPEEAICGQAEIDTGAPGMRIVSSAEHDPVPPRTAAALVIGDPAAGLRADILLGQRDRATRLRFETRADARQSRLFLGVAPYLIWSILYDIEAREIGLKPR</sequence>